<dbReference type="Pfam" id="PF24622">
    <property type="entry name" value="TMP_4"/>
    <property type="match status" value="1"/>
</dbReference>
<protein>
    <submittedName>
        <fullName evidence="2">Anucleate primary sterigmata protein B</fullName>
    </submittedName>
</protein>
<accession>A0A8H6WKR3</accession>
<dbReference type="Proteomes" id="UP000613580">
    <property type="component" value="Unassembled WGS sequence"/>
</dbReference>
<proteinExistence type="predicted"/>
<dbReference type="AlphaFoldDB" id="A0A8H6WKR3"/>
<keyword evidence="3" id="KW-1185">Reference proteome</keyword>
<dbReference type="OrthoDB" id="10255000at2759"/>
<evidence type="ECO:0000313" key="3">
    <source>
        <dbReference type="Proteomes" id="UP000613580"/>
    </source>
</evidence>
<name>A0A8H6WKR3_MYCCL</name>
<keyword evidence="1" id="KW-0175">Coiled coil</keyword>
<evidence type="ECO:0000256" key="1">
    <source>
        <dbReference type="SAM" id="Coils"/>
    </source>
</evidence>
<evidence type="ECO:0000313" key="2">
    <source>
        <dbReference type="EMBL" id="KAF7321017.1"/>
    </source>
</evidence>
<feature type="coiled-coil region" evidence="1">
    <location>
        <begin position="67"/>
        <end position="108"/>
    </location>
</feature>
<feature type="coiled-coil region" evidence="1">
    <location>
        <begin position="256"/>
        <end position="321"/>
    </location>
</feature>
<dbReference type="EMBL" id="JACAZE010000002">
    <property type="protein sequence ID" value="KAF7321017.1"/>
    <property type="molecule type" value="Genomic_DNA"/>
</dbReference>
<sequence>MTPVDPAYYRYSHLELHRGLRTAKAGYIYWRVPIRTLKNAERDGDIIRADYSSRSIGSSATVRLGALDAIRASLKAAEAEVAGYKKRVADLEARLSKDQRALLSAESQYRDQLTERNTLLLTIYQYMDKILGVDKTPKKAGAETKPFTNFSVFHDNLITRLKALSQIQVDFDKRAKEAEARFMEKLTEMRKQLDLRWKQIDKFEAGVKGFADAKTGWRRKLVAKEGEIDALRTTNVELSAQIAGIRKPGQTDSMELRALTARAMNAERRLNNAQNQLLATEEKVARQGGGKERVAELESNLKTLQRQLELAQKRNQQLGDVVEATKIPASTSAPSLR</sequence>
<gene>
    <name evidence="2" type="ORF">HMN09_00188700</name>
</gene>
<reference evidence="2" key="1">
    <citation type="submission" date="2020-05" db="EMBL/GenBank/DDBJ databases">
        <title>Mycena genomes resolve the evolution of fungal bioluminescence.</title>
        <authorList>
            <person name="Tsai I.J."/>
        </authorList>
    </citation>
    <scope>NUCLEOTIDE SEQUENCE</scope>
    <source>
        <strain evidence="2">110903Hualien_Pintung</strain>
    </source>
</reference>
<organism evidence="2 3">
    <name type="scientific">Mycena chlorophos</name>
    <name type="common">Agaric fungus</name>
    <name type="synonym">Agaricus chlorophos</name>
    <dbReference type="NCBI Taxonomy" id="658473"/>
    <lineage>
        <taxon>Eukaryota</taxon>
        <taxon>Fungi</taxon>
        <taxon>Dikarya</taxon>
        <taxon>Basidiomycota</taxon>
        <taxon>Agaricomycotina</taxon>
        <taxon>Agaricomycetes</taxon>
        <taxon>Agaricomycetidae</taxon>
        <taxon>Agaricales</taxon>
        <taxon>Marasmiineae</taxon>
        <taxon>Mycenaceae</taxon>
        <taxon>Mycena</taxon>
    </lineage>
</organism>
<comment type="caution">
    <text evidence="2">The sequence shown here is derived from an EMBL/GenBank/DDBJ whole genome shotgun (WGS) entry which is preliminary data.</text>
</comment>
<dbReference type="Gene3D" id="1.10.287.1490">
    <property type="match status" value="1"/>
</dbReference>